<dbReference type="OrthoDB" id="3173428at2"/>
<feature type="domain" description="Amidohydrolase 3" evidence="1">
    <location>
        <begin position="50"/>
        <end position="535"/>
    </location>
</feature>
<evidence type="ECO:0000313" key="3">
    <source>
        <dbReference type="Proteomes" id="UP000184363"/>
    </source>
</evidence>
<name>A0A1M6UMV7_PSETH</name>
<gene>
    <name evidence="2" type="ORF">SAMN05443637_110187</name>
</gene>
<proteinExistence type="predicted"/>
<dbReference type="Gene3D" id="3.10.310.70">
    <property type="match status" value="1"/>
</dbReference>
<dbReference type="InterPro" id="IPR032466">
    <property type="entry name" value="Metal_Hydrolase"/>
</dbReference>
<dbReference type="Gene3D" id="2.30.40.10">
    <property type="entry name" value="Urease, subunit C, domain 1"/>
    <property type="match status" value="1"/>
</dbReference>
<evidence type="ECO:0000313" key="2">
    <source>
        <dbReference type="EMBL" id="SHK70554.1"/>
    </source>
</evidence>
<dbReference type="RefSeq" id="WP_073457672.1">
    <property type="nucleotide sequence ID" value="NZ_FRAP01000010.1"/>
</dbReference>
<dbReference type="EMBL" id="FRAP01000010">
    <property type="protein sequence ID" value="SHK70554.1"/>
    <property type="molecule type" value="Genomic_DNA"/>
</dbReference>
<dbReference type="GO" id="GO:0016810">
    <property type="term" value="F:hydrolase activity, acting on carbon-nitrogen (but not peptide) bonds"/>
    <property type="evidence" value="ECO:0007669"/>
    <property type="project" value="InterPro"/>
</dbReference>
<evidence type="ECO:0000259" key="1">
    <source>
        <dbReference type="Pfam" id="PF07969"/>
    </source>
</evidence>
<dbReference type="Proteomes" id="UP000184363">
    <property type="component" value="Unassembled WGS sequence"/>
</dbReference>
<dbReference type="Pfam" id="PF07969">
    <property type="entry name" value="Amidohydro_3"/>
    <property type="match status" value="1"/>
</dbReference>
<protein>
    <recommendedName>
        <fullName evidence="1">Amidohydrolase 3 domain-containing protein</fullName>
    </recommendedName>
</protein>
<dbReference type="AlphaFoldDB" id="A0A1M6UMV7"/>
<dbReference type="PANTHER" id="PTHR22642:SF2">
    <property type="entry name" value="PROTEIN LONG AFTER FAR-RED 3"/>
    <property type="match status" value="1"/>
</dbReference>
<dbReference type="Gene3D" id="3.20.20.140">
    <property type="entry name" value="Metal-dependent hydrolases"/>
    <property type="match status" value="1"/>
</dbReference>
<organism evidence="2 3">
    <name type="scientific">Pseudonocardia thermophila</name>
    <dbReference type="NCBI Taxonomy" id="1848"/>
    <lineage>
        <taxon>Bacteria</taxon>
        <taxon>Bacillati</taxon>
        <taxon>Actinomycetota</taxon>
        <taxon>Actinomycetes</taxon>
        <taxon>Pseudonocardiales</taxon>
        <taxon>Pseudonocardiaceae</taxon>
        <taxon>Pseudonocardia</taxon>
    </lineage>
</organism>
<dbReference type="PANTHER" id="PTHR22642">
    <property type="entry name" value="IMIDAZOLONEPROPIONASE"/>
    <property type="match status" value="1"/>
</dbReference>
<dbReference type="SUPFAM" id="SSF51556">
    <property type="entry name" value="Metallo-dependent hydrolases"/>
    <property type="match status" value="1"/>
</dbReference>
<dbReference type="InterPro" id="IPR011059">
    <property type="entry name" value="Metal-dep_hydrolase_composite"/>
</dbReference>
<dbReference type="STRING" id="1848.SAMN05443637_110187"/>
<reference evidence="2 3" key="1">
    <citation type="submission" date="2016-11" db="EMBL/GenBank/DDBJ databases">
        <authorList>
            <person name="Jaros S."/>
            <person name="Januszkiewicz K."/>
            <person name="Wedrychowicz H."/>
        </authorList>
    </citation>
    <scope>NUCLEOTIDE SEQUENCE [LARGE SCALE GENOMIC DNA]</scope>
    <source>
        <strain evidence="2 3">DSM 43832</strain>
    </source>
</reference>
<dbReference type="CDD" id="cd01300">
    <property type="entry name" value="YtcJ_like"/>
    <property type="match status" value="1"/>
</dbReference>
<accession>A0A1M6UMV7</accession>
<sequence>MRADLLLRGGRVRVLDEAGTVGQSVAIRAGRIVAVGADAEIEELAGPGTRVIDLAGRTVLPGFVDTHCHIEDIGTVEDTVSFAGARTIAEVVERVREAAARTPAGEWIRGRIFHPVSQLVEARRPTRAELDAATRDHPVHLPFGHSCAVNSAALARAGIDRHTPDPPGGVIERDPDGEPTGILEEGAERLVTDVVPPWPAEQRARQFERAMQRLTELGITGVVGGATAPSDVAALRALRDAGRATVRYGAVVAPTGELNPSVDLAEWAAWFAGHPAPDETDPWVREVGIKLQADGGMTLGTAALREPYPGTDHRGEQAVDADRLAALAGVAARAGWRVAVHAVGDAGIDLVLDAYDAVHRSAPIDHRRFVLVHASLMTRDQAARARALGLHVAVQVGFLWDKAAVIRRNLGADRAARAVPIRMLIDEMGLQNVSAGTDHPINPLEPLINLQLMTTRRDAHGTDVGAGEAVTREEALRLLTSSAAWYTFDEHDRGTLEPGRLADLVVFSGDPLTVPADELTALRTDLTVVDGRVVFERAGVAA</sequence>
<dbReference type="InterPro" id="IPR013108">
    <property type="entry name" value="Amidohydro_3"/>
</dbReference>
<keyword evidence="3" id="KW-1185">Reference proteome</keyword>
<dbReference type="InterPro" id="IPR033932">
    <property type="entry name" value="YtcJ-like"/>
</dbReference>
<dbReference type="SUPFAM" id="SSF51338">
    <property type="entry name" value="Composite domain of metallo-dependent hydrolases"/>
    <property type="match status" value="1"/>
</dbReference>